<organism evidence="2 3">
    <name type="scientific">Aliiruegeria haliotis</name>
    <dbReference type="NCBI Taxonomy" id="1280846"/>
    <lineage>
        <taxon>Bacteria</taxon>
        <taxon>Pseudomonadati</taxon>
        <taxon>Pseudomonadota</taxon>
        <taxon>Alphaproteobacteria</taxon>
        <taxon>Rhodobacterales</taxon>
        <taxon>Roseobacteraceae</taxon>
        <taxon>Aliiruegeria</taxon>
    </lineage>
</organism>
<feature type="chain" id="PRO_5015579809" evidence="1">
    <location>
        <begin position="22"/>
        <end position="96"/>
    </location>
</feature>
<feature type="signal peptide" evidence="1">
    <location>
        <begin position="1"/>
        <end position="21"/>
    </location>
</feature>
<dbReference type="EMBL" id="PVTD01000015">
    <property type="protein sequence ID" value="PRY20089.1"/>
    <property type="molecule type" value="Genomic_DNA"/>
</dbReference>
<keyword evidence="3" id="KW-1185">Reference proteome</keyword>
<keyword evidence="1" id="KW-0732">Signal</keyword>
<name>A0A2T0RG21_9RHOB</name>
<accession>A0A2T0RG21</accession>
<proteinExistence type="predicted"/>
<comment type="caution">
    <text evidence="2">The sequence shown here is derived from an EMBL/GenBank/DDBJ whole genome shotgun (WGS) entry which is preliminary data.</text>
</comment>
<dbReference type="Proteomes" id="UP000239480">
    <property type="component" value="Unassembled WGS sequence"/>
</dbReference>
<evidence type="ECO:0000256" key="1">
    <source>
        <dbReference type="SAM" id="SignalP"/>
    </source>
</evidence>
<dbReference type="AlphaFoldDB" id="A0A2T0RG21"/>
<evidence type="ECO:0000313" key="2">
    <source>
        <dbReference type="EMBL" id="PRY20089.1"/>
    </source>
</evidence>
<sequence length="96" mass="10527">MSRLKLTAAFVLFALSAPLQAQVFERPEPKVGFAYPDEYCTNRGVRVDVHGFACLRVDGGSFLAKCEISLNNPVWRATGESCEPDPNSESHSVLPN</sequence>
<protein>
    <submittedName>
        <fullName evidence="2">Uncharacterized protein</fullName>
    </submittedName>
</protein>
<evidence type="ECO:0000313" key="3">
    <source>
        <dbReference type="Proteomes" id="UP000239480"/>
    </source>
</evidence>
<gene>
    <name evidence="2" type="ORF">CLV78_11538</name>
</gene>
<reference evidence="2 3" key="1">
    <citation type="submission" date="2018-03" db="EMBL/GenBank/DDBJ databases">
        <title>Genomic Encyclopedia of Archaeal and Bacterial Type Strains, Phase II (KMG-II): from individual species to whole genera.</title>
        <authorList>
            <person name="Goeker M."/>
        </authorList>
    </citation>
    <scope>NUCLEOTIDE SEQUENCE [LARGE SCALE GENOMIC DNA]</scope>
    <source>
        <strain evidence="2 3">DSM 29328</strain>
    </source>
</reference>